<dbReference type="PANTHER" id="PTHR30383:SF24">
    <property type="entry name" value="THIOESTERASE 1_PROTEASE 1_LYSOPHOSPHOLIPASE L1"/>
    <property type="match status" value="1"/>
</dbReference>
<proteinExistence type="predicted"/>
<dbReference type="Pfam" id="PF13472">
    <property type="entry name" value="Lipase_GDSL_2"/>
    <property type="match status" value="1"/>
</dbReference>
<organism evidence="2">
    <name type="scientific">hydrothermal vent metagenome</name>
    <dbReference type="NCBI Taxonomy" id="652676"/>
    <lineage>
        <taxon>unclassified sequences</taxon>
        <taxon>metagenomes</taxon>
        <taxon>ecological metagenomes</taxon>
    </lineage>
</organism>
<dbReference type="PROSITE" id="PS51257">
    <property type="entry name" value="PROKAR_LIPOPROTEIN"/>
    <property type="match status" value="1"/>
</dbReference>
<dbReference type="Gene3D" id="3.40.50.1110">
    <property type="entry name" value="SGNH hydrolase"/>
    <property type="match status" value="1"/>
</dbReference>
<gene>
    <name evidence="2" type="ORF">MNBD_GAMMA06-2073</name>
</gene>
<feature type="domain" description="SGNH hydrolase-type esterase" evidence="1">
    <location>
        <begin position="38"/>
        <end position="189"/>
    </location>
</feature>
<dbReference type="GO" id="GO:0004622">
    <property type="term" value="F:phosphatidylcholine lysophospholipase activity"/>
    <property type="evidence" value="ECO:0007669"/>
    <property type="project" value="TreeGrafter"/>
</dbReference>
<evidence type="ECO:0000259" key="1">
    <source>
        <dbReference type="Pfam" id="PF13472"/>
    </source>
</evidence>
<dbReference type="InterPro" id="IPR013830">
    <property type="entry name" value="SGNH_hydro"/>
</dbReference>
<dbReference type="PANTHER" id="PTHR30383">
    <property type="entry name" value="THIOESTERASE 1/PROTEASE 1/LYSOPHOSPHOLIPASE L1"/>
    <property type="match status" value="1"/>
</dbReference>
<protein>
    <submittedName>
        <fullName evidence="2">Lipolytic enzyme, G-D-S-L</fullName>
    </submittedName>
</protein>
<name>A0A3B0WMN3_9ZZZZ</name>
<dbReference type="AlphaFoldDB" id="A0A3B0WMN3"/>
<dbReference type="InterPro" id="IPR036514">
    <property type="entry name" value="SGNH_hydro_sf"/>
</dbReference>
<sequence>MLNRLIKFICFIFIASLFTACSNEAKLQTLDTNATVLAFGDSLTYGTGTSLNKAYPAILEQLIQRKVINAGIPGEISKDGLARLPALIKTHQPSLIIICHGGNDILRGLDLSKTRDNIQQMIDLARQNNSQVILIGVPEFGLFLDTVSLYPELAKKNKIPITADILSEIISNNTLKSDHIHPNAQGYQILAESIDALLRNAGALPNG</sequence>
<dbReference type="InterPro" id="IPR051532">
    <property type="entry name" value="Ester_Hydrolysis_Enzymes"/>
</dbReference>
<dbReference type="CDD" id="cd01822">
    <property type="entry name" value="Lysophospholipase_L1_like"/>
    <property type="match status" value="1"/>
</dbReference>
<dbReference type="SUPFAM" id="SSF52266">
    <property type="entry name" value="SGNH hydrolase"/>
    <property type="match status" value="1"/>
</dbReference>
<dbReference type="EMBL" id="UOFD01000037">
    <property type="protein sequence ID" value="VAW51877.1"/>
    <property type="molecule type" value="Genomic_DNA"/>
</dbReference>
<accession>A0A3B0WMN3</accession>
<evidence type="ECO:0000313" key="2">
    <source>
        <dbReference type="EMBL" id="VAW51877.1"/>
    </source>
</evidence>
<reference evidence="2" key="1">
    <citation type="submission" date="2018-06" db="EMBL/GenBank/DDBJ databases">
        <authorList>
            <person name="Zhirakovskaya E."/>
        </authorList>
    </citation>
    <scope>NUCLEOTIDE SEQUENCE</scope>
</reference>